<reference evidence="2 3" key="1">
    <citation type="submission" date="2020-07" db="EMBL/GenBank/DDBJ databases">
        <title>Sequencing the genomes of 1000 actinobacteria strains.</title>
        <authorList>
            <person name="Klenk H.-P."/>
        </authorList>
    </citation>
    <scope>NUCLEOTIDE SEQUENCE [LARGE SCALE GENOMIC DNA]</scope>
    <source>
        <strain evidence="2 3">LI1</strain>
    </source>
</reference>
<dbReference type="RefSeq" id="WP_179580049.1">
    <property type="nucleotide sequence ID" value="NZ_JACCFM010000001.1"/>
</dbReference>
<name>A0A7Z0J7G7_9MICO</name>
<dbReference type="AlphaFoldDB" id="A0A7Z0J7G7"/>
<gene>
    <name evidence="2" type="ORF">HNR05_003246</name>
</gene>
<accession>A0A7Z0J7G7</accession>
<protein>
    <submittedName>
        <fullName evidence="2">Uncharacterized protein</fullName>
    </submittedName>
</protein>
<feature type="region of interest" description="Disordered" evidence="1">
    <location>
        <begin position="1"/>
        <end position="23"/>
    </location>
</feature>
<organism evidence="2 3">
    <name type="scientific">Glaciibacter psychrotolerans</name>
    <dbReference type="NCBI Taxonomy" id="670054"/>
    <lineage>
        <taxon>Bacteria</taxon>
        <taxon>Bacillati</taxon>
        <taxon>Actinomycetota</taxon>
        <taxon>Actinomycetes</taxon>
        <taxon>Micrococcales</taxon>
        <taxon>Microbacteriaceae</taxon>
        <taxon>Glaciibacter</taxon>
    </lineage>
</organism>
<evidence type="ECO:0000313" key="3">
    <source>
        <dbReference type="Proteomes" id="UP000537260"/>
    </source>
</evidence>
<evidence type="ECO:0000256" key="1">
    <source>
        <dbReference type="SAM" id="MobiDB-lite"/>
    </source>
</evidence>
<sequence>MSAIVNAADAWPGIDGKSTETTSKETTTVNTLLDAKHNHPNATIERDVQGCGARPATREVGENARDWVRNLPPVQGRNLELSLYTNGPAEGGARAEVDAGPLREPVELRDLSALPEATRLDALNAGGLNVTGPGGRLLHPESVLMDALTWADSARRCVGRARYIITAGA</sequence>
<keyword evidence="3" id="KW-1185">Reference proteome</keyword>
<proteinExistence type="predicted"/>
<dbReference type="EMBL" id="JACCFM010000001">
    <property type="protein sequence ID" value="NYJ21455.1"/>
    <property type="molecule type" value="Genomic_DNA"/>
</dbReference>
<evidence type="ECO:0000313" key="2">
    <source>
        <dbReference type="EMBL" id="NYJ21455.1"/>
    </source>
</evidence>
<dbReference type="Proteomes" id="UP000537260">
    <property type="component" value="Unassembled WGS sequence"/>
</dbReference>
<comment type="caution">
    <text evidence="2">The sequence shown here is derived from an EMBL/GenBank/DDBJ whole genome shotgun (WGS) entry which is preliminary data.</text>
</comment>